<gene>
    <name evidence="1" type="ORF">LSH36_6g01092</name>
</gene>
<proteinExistence type="predicted"/>
<organism evidence="1 2">
    <name type="scientific">Paralvinella palmiformis</name>
    <dbReference type="NCBI Taxonomy" id="53620"/>
    <lineage>
        <taxon>Eukaryota</taxon>
        <taxon>Metazoa</taxon>
        <taxon>Spiralia</taxon>
        <taxon>Lophotrochozoa</taxon>
        <taxon>Annelida</taxon>
        <taxon>Polychaeta</taxon>
        <taxon>Sedentaria</taxon>
        <taxon>Canalipalpata</taxon>
        <taxon>Terebellida</taxon>
        <taxon>Terebelliformia</taxon>
        <taxon>Alvinellidae</taxon>
        <taxon>Paralvinella</taxon>
    </lineage>
</organism>
<keyword evidence="2" id="KW-1185">Reference proteome</keyword>
<reference evidence="1" key="1">
    <citation type="journal article" date="2023" name="Mol. Biol. Evol.">
        <title>Third-Generation Sequencing Reveals the Adaptive Role of the Epigenome in Three Deep-Sea Polychaetes.</title>
        <authorList>
            <person name="Perez M."/>
            <person name="Aroh O."/>
            <person name="Sun Y."/>
            <person name="Lan Y."/>
            <person name="Juniper S.K."/>
            <person name="Young C.R."/>
            <person name="Angers B."/>
            <person name="Qian P.Y."/>
        </authorList>
    </citation>
    <scope>NUCLEOTIDE SEQUENCE</scope>
    <source>
        <strain evidence="1">P08H-3</strain>
    </source>
</reference>
<dbReference type="PANTHER" id="PTHR34204:SF2">
    <property type="entry name" value="RNA-BINDING ASCH DOMAIN PROTEIN"/>
    <property type="match status" value="1"/>
</dbReference>
<sequence length="231" mass="27212">MDKDDFQKIFKQFLEREKHKPDCVLDKDDINELLIDDSEIIDESPRPDIYGYPSRPLHREISSILHIWMITGQCPLLNLPKYDLLDEQEYAENRLETISSITPMLSSLQSLWSVWSEDERKYTLRNLIKLLEKRGLLDLLGIRKTVGTYDLWPPPRRVLERTFKEKHKPMTDSILTVGARALAKHCHRDETSSWWGECTGRYGIRWTCDGMQFRGFLEPQMIDGHAVGWRH</sequence>
<name>A0AAD9KET2_9ANNE</name>
<evidence type="ECO:0000313" key="1">
    <source>
        <dbReference type="EMBL" id="KAK2169847.1"/>
    </source>
</evidence>
<dbReference type="EMBL" id="JAODUP010000006">
    <property type="protein sequence ID" value="KAK2169847.1"/>
    <property type="molecule type" value="Genomic_DNA"/>
</dbReference>
<dbReference type="PANTHER" id="PTHR34204">
    <property type="entry name" value="RNA-BINDING ASCH DOMAIN PROTEIN"/>
    <property type="match status" value="1"/>
</dbReference>
<comment type="caution">
    <text evidence="1">The sequence shown here is derived from an EMBL/GenBank/DDBJ whole genome shotgun (WGS) entry which is preliminary data.</text>
</comment>
<protein>
    <submittedName>
        <fullName evidence="1">Uncharacterized protein</fullName>
    </submittedName>
</protein>
<evidence type="ECO:0000313" key="2">
    <source>
        <dbReference type="Proteomes" id="UP001208570"/>
    </source>
</evidence>
<dbReference type="AlphaFoldDB" id="A0AAD9KET2"/>
<accession>A0AAD9KET2</accession>
<dbReference type="Proteomes" id="UP001208570">
    <property type="component" value="Unassembled WGS sequence"/>
</dbReference>